<evidence type="ECO:0000256" key="1">
    <source>
        <dbReference type="ARBA" id="ARBA00007074"/>
    </source>
</evidence>
<accession>A0ABV6RF50</accession>
<evidence type="ECO:0000256" key="5">
    <source>
        <dbReference type="SAM" id="MobiDB-lite"/>
    </source>
</evidence>
<evidence type="ECO:0000259" key="6">
    <source>
        <dbReference type="PROSITE" id="PS51935"/>
    </source>
</evidence>
<evidence type="ECO:0000256" key="3">
    <source>
        <dbReference type="ARBA" id="ARBA00022801"/>
    </source>
</evidence>
<name>A0ABV6RF50_9MICO</name>
<dbReference type="EMBL" id="JBHLSV010000027">
    <property type="protein sequence ID" value="MFC0675622.1"/>
    <property type="molecule type" value="Genomic_DNA"/>
</dbReference>
<dbReference type="InterPro" id="IPR002477">
    <property type="entry name" value="Peptidoglycan-bd-like"/>
</dbReference>
<keyword evidence="3" id="KW-0378">Hydrolase</keyword>
<dbReference type="InterPro" id="IPR036365">
    <property type="entry name" value="PGBD-like_sf"/>
</dbReference>
<dbReference type="Proteomes" id="UP001589793">
    <property type="component" value="Unassembled WGS sequence"/>
</dbReference>
<dbReference type="Gene3D" id="3.90.1720.10">
    <property type="entry name" value="endopeptidase domain like (from Nostoc punctiforme)"/>
    <property type="match status" value="1"/>
</dbReference>
<evidence type="ECO:0000313" key="7">
    <source>
        <dbReference type="EMBL" id="MFC0675622.1"/>
    </source>
</evidence>
<dbReference type="PANTHER" id="PTHR47053:SF1">
    <property type="entry name" value="MUREIN DD-ENDOPEPTIDASE MEPH-RELATED"/>
    <property type="match status" value="1"/>
</dbReference>
<keyword evidence="2" id="KW-0645">Protease</keyword>
<sequence length="479" mass="49177">MFSPPTRPTHRAPGRAVVNYRGMAAPMGRSIGGAAVLGAVTATGSLVAIPEADAVTSAQLSGVATGITVAPADLSPAAQKELDTYTALVLRPGARGDAISFLQARLNDRGANIAVDGKYGPATRKAVMAVQTNGGVSADGVVGPYTWNILVNYSAEEAPAHLPESSSSSRSSASSAASDEARYAPQKLRYGSRGEAVSFLQARLNDRGAKIAVDGKFGPATRTAVRAVQTNGGVAVDGVVGPATWNIMFNVSASDAPATIKGGSSSGGSSGSGGGSSSSYIGTVLRYGDRGDAVRYLQARLNDRDAGIPEDGKFGPATRSAVRALQSNGGNRADGVVGPATWDLLVNTSAKDVPANAEEAAPRWDGDSMVALAKEQIGVPYVWGGSNPATGLDCSGLVKYVYNAHGITVPRTAKNQTFGGRIIPRSEAKPGDLVAFSAGNWGHIGIYAGNGKIVDAGSSKGRVVYRDIWNSPHVFVTYR</sequence>
<protein>
    <submittedName>
        <fullName evidence="7">Peptidoglycan-binding protein</fullName>
    </submittedName>
</protein>
<dbReference type="InterPro" id="IPR000064">
    <property type="entry name" value="NLP_P60_dom"/>
</dbReference>
<feature type="region of interest" description="Disordered" evidence="5">
    <location>
        <begin position="161"/>
        <end position="185"/>
    </location>
</feature>
<comment type="caution">
    <text evidence="7">The sequence shown here is derived from an EMBL/GenBank/DDBJ whole genome shotgun (WGS) entry which is preliminary data.</text>
</comment>
<keyword evidence="4" id="KW-0788">Thiol protease</keyword>
<dbReference type="PANTHER" id="PTHR47053">
    <property type="entry name" value="MUREIN DD-ENDOPEPTIDASE MEPH-RELATED"/>
    <property type="match status" value="1"/>
</dbReference>
<dbReference type="Pfam" id="PF00877">
    <property type="entry name" value="NLPC_P60"/>
    <property type="match status" value="1"/>
</dbReference>
<dbReference type="InterPro" id="IPR051202">
    <property type="entry name" value="Peptidase_C40"/>
</dbReference>
<feature type="compositionally biased region" description="Low complexity" evidence="5">
    <location>
        <begin position="161"/>
        <end position="178"/>
    </location>
</feature>
<dbReference type="InterPro" id="IPR036366">
    <property type="entry name" value="PGBDSf"/>
</dbReference>
<dbReference type="PROSITE" id="PS51935">
    <property type="entry name" value="NLPC_P60"/>
    <property type="match status" value="1"/>
</dbReference>
<keyword evidence="8" id="KW-1185">Reference proteome</keyword>
<organism evidence="7 8">
    <name type="scientific">Brachybacterium hainanense</name>
    <dbReference type="NCBI Taxonomy" id="1541174"/>
    <lineage>
        <taxon>Bacteria</taxon>
        <taxon>Bacillati</taxon>
        <taxon>Actinomycetota</taxon>
        <taxon>Actinomycetes</taxon>
        <taxon>Micrococcales</taxon>
        <taxon>Dermabacteraceae</taxon>
        <taxon>Brachybacterium</taxon>
    </lineage>
</organism>
<dbReference type="Gene3D" id="1.10.101.10">
    <property type="entry name" value="PGBD-like superfamily/PGBD"/>
    <property type="match status" value="3"/>
</dbReference>
<dbReference type="InterPro" id="IPR038765">
    <property type="entry name" value="Papain-like_cys_pep_sf"/>
</dbReference>
<feature type="domain" description="NlpC/P60" evidence="6">
    <location>
        <begin position="363"/>
        <end position="479"/>
    </location>
</feature>
<reference evidence="7 8" key="1">
    <citation type="submission" date="2024-09" db="EMBL/GenBank/DDBJ databases">
        <authorList>
            <person name="Sun Q."/>
            <person name="Mori K."/>
        </authorList>
    </citation>
    <scope>NUCLEOTIDE SEQUENCE [LARGE SCALE GENOMIC DNA]</scope>
    <source>
        <strain evidence="7 8">CICC 10874</strain>
    </source>
</reference>
<comment type="similarity">
    <text evidence="1">Belongs to the peptidase C40 family.</text>
</comment>
<evidence type="ECO:0000256" key="2">
    <source>
        <dbReference type="ARBA" id="ARBA00022670"/>
    </source>
</evidence>
<gene>
    <name evidence="7" type="ORF">ACFFF6_16855</name>
</gene>
<dbReference type="SUPFAM" id="SSF47090">
    <property type="entry name" value="PGBD-like"/>
    <property type="match status" value="3"/>
</dbReference>
<evidence type="ECO:0000256" key="4">
    <source>
        <dbReference type="ARBA" id="ARBA00022807"/>
    </source>
</evidence>
<evidence type="ECO:0000313" key="8">
    <source>
        <dbReference type="Proteomes" id="UP001589793"/>
    </source>
</evidence>
<dbReference type="RefSeq" id="WP_376982651.1">
    <property type="nucleotide sequence ID" value="NZ_JBHLSV010000027.1"/>
</dbReference>
<proteinExistence type="inferred from homology"/>
<dbReference type="Pfam" id="PF01471">
    <property type="entry name" value="PG_binding_1"/>
    <property type="match status" value="3"/>
</dbReference>
<dbReference type="SUPFAM" id="SSF54001">
    <property type="entry name" value="Cysteine proteinases"/>
    <property type="match status" value="1"/>
</dbReference>